<name>A0A2P5A9H5_PARAD</name>
<keyword evidence="2" id="KW-1185">Reference proteome</keyword>
<accession>A0A2P5A9H5</accession>
<gene>
    <name evidence="1" type="ORF">PanWU01x14_354950</name>
</gene>
<dbReference type="AlphaFoldDB" id="A0A2P5A9H5"/>
<comment type="caution">
    <text evidence="1">The sequence shown here is derived from an EMBL/GenBank/DDBJ whole genome shotgun (WGS) entry which is preliminary data.</text>
</comment>
<proteinExistence type="predicted"/>
<reference evidence="2" key="1">
    <citation type="submission" date="2016-06" db="EMBL/GenBank/DDBJ databases">
        <title>Parallel loss of symbiosis genes in relatives of nitrogen-fixing non-legume Parasponia.</title>
        <authorList>
            <person name="Van Velzen R."/>
            <person name="Holmer R."/>
            <person name="Bu F."/>
            <person name="Rutten L."/>
            <person name="Van Zeijl A."/>
            <person name="Liu W."/>
            <person name="Santuari L."/>
            <person name="Cao Q."/>
            <person name="Sharma T."/>
            <person name="Shen D."/>
            <person name="Roswanjaya Y."/>
            <person name="Wardhani T."/>
            <person name="Kalhor M.S."/>
            <person name="Jansen J."/>
            <person name="Van den Hoogen J."/>
            <person name="Gungor B."/>
            <person name="Hartog M."/>
            <person name="Hontelez J."/>
            <person name="Verver J."/>
            <person name="Yang W.-C."/>
            <person name="Schijlen E."/>
            <person name="Repin R."/>
            <person name="Schilthuizen M."/>
            <person name="Schranz E."/>
            <person name="Heidstra R."/>
            <person name="Miyata K."/>
            <person name="Fedorova E."/>
            <person name="Kohlen W."/>
            <person name="Bisseling T."/>
            <person name="Smit S."/>
            <person name="Geurts R."/>
        </authorList>
    </citation>
    <scope>NUCLEOTIDE SEQUENCE [LARGE SCALE GENOMIC DNA]</scope>
    <source>
        <strain evidence="2">cv. WU1-14</strain>
    </source>
</reference>
<dbReference type="EMBL" id="JXTB01000753">
    <property type="protein sequence ID" value="PON33164.1"/>
    <property type="molecule type" value="Genomic_DNA"/>
</dbReference>
<protein>
    <submittedName>
        <fullName evidence="1">Uncharacterized protein</fullName>
    </submittedName>
</protein>
<organism evidence="1 2">
    <name type="scientific">Parasponia andersonii</name>
    <name type="common">Sponia andersonii</name>
    <dbReference type="NCBI Taxonomy" id="3476"/>
    <lineage>
        <taxon>Eukaryota</taxon>
        <taxon>Viridiplantae</taxon>
        <taxon>Streptophyta</taxon>
        <taxon>Embryophyta</taxon>
        <taxon>Tracheophyta</taxon>
        <taxon>Spermatophyta</taxon>
        <taxon>Magnoliopsida</taxon>
        <taxon>eudicotyledons</taxon>
        <taxon>Gunneridae</taxon>
        <taxon>Pentapetalae</taxon>
        <taxon>rosids</taxon>
        <taxon>fabids</taxon>
        <taxon>Rosales</taxon>
        <taxon>Cannabaceae</taxon>
        <taxon>Parasponia</taxon>
    </lineage>
</organism>
<evidence type="ECO:0000313" key="1">
    <source>
        <dbReference type="EMBL" id="PON33164.1"/>
    </source>
</evidence>
<dbReference type="Proteomes" id="UP000237105">
    <property type="component" value="Unassembled WGS sequence"/>
</dbReference>
<sequence length="99" mass="10880">MIKTQKITFNEKRVTGKNIHCKGHPVEVPLSSPILEGLIESPLYEGLISPQIKSGDISIEKALDLPVIHAVACVISKGPLGEVDLHLHEVEFGLIVFFR</sequence>
<evidence type="ECO:0000313" key="2">
    <source>
        <dbReference type="Proteomes" id="UP000237105"/>
    </source>
</evidence>